<feature type="region of interest" description="Disordered" evidence="1">
    <location>
        <begin position="254"/>
        <end position="278"/>
    </location>
</feature>
<proteinExistence type="predicted"/>
<keyword evidence="3" id="KW-1185">Reference proteome</keyword>
<dbReference type="STRING" id="64791.A0A151X2F1"/>
<feature type="compositionally biased region" description="Basic and acidic residues" evidence="1">
    <location>
        <begin position="63"/>
        <end position="81"/>
    </location>
</feature>
<gene>
    <name evidence="2" type="ORF">ALC60_06692</name>
</gene>
<evidence type="ECO:0000313" key="2">
    <source>
        <dbReference type="EMBL" id="KYQ54403.1"/>
    </source>
</evidence>
<reference evidence="2 3" key="1">
    <citation type="submission" date="2015-09" db="EMBL/GenBank/DDBJ databases">
        <title>Trachymyrmex zeteki WGS genome.</title>
        <authorList>
            <person name="Nygaard S."/>
            <person name="Hu H."/>
            <person name="Boomsma J."/>
            <person name="Zhang G."/>
        </authorList>
    </citation>
    <scope>NUCLEOTIDE SEQUENCE [LARGE SCALE GENOMIC DNA]</scope>
    <source>
        <strain evidence="2">Tzet28-1</strain>
        <tissue evidence="2">Whole body</tissue>
    </source>
</reference>
<protein>
    <recommendedName>
        <fullName evidence="4">Endonuclease/exonuclease/phosphatase domain-containing protein</fullName>
    </recommendedName>
</protein>
<feature type="region of interest" description="Disordered" evidence="1">
    <location>
        <begin position="63"/>
        <end position="86"/>
    </location>
</feature>
<dbReference type="EMBL" id="KQ982584">
    <property type="protein sequence ID" value="KYQ54403.1"/>
    <property type="molecule type" value="Genomic_DNA"/>
</dbReference>
<evidence type="ECO:0008006" key="4">
    <source>
        <dbReference type="Google" id="ProtNLM"/>
    </source>
</evidence>
<dbReference type="Proteomes" id="UP000075809">
    <property type="component" value="Unassembled WGS sequence"/>
</dbReference>
<accession>A0A151X2F1</accession>
<evidence type="ECO:0000313" key="3">
    <source>
        <dbReference type="Proteomes" id="UP000075809"/>
    </source>
</evidence>
<organism evidence="2 3">
    <name type="scientific">Mycetomoellerius zeteki</name>
    <dbReference type="NCBI Taxonomy" id="64791"/>
    <lineage>
        <taxon>Eukaryota</taxon>
        <taxon>Metazoa</taxon>
        <taxon>Ecdysozoa</taxon>
        <taxon>Arthropoda</taxon>
        <taxon>Hexapoda</taxon>
        <taxon>Insecta</taxon>
        <taxon>Pterygota</taxon>
        <taxon>Neoptera</taxon>
        <taxon>Endopterygota</taxon>
        <taxon>Hymenoptera</taxon>
        <taxon>Apocrita</taxon>
        <taxon>Aculeata</taxon>
        <taxon>Formicoidea</taxon>
        <taxon>Formicidae</taxon>
        <taxon>Myrmicinae</taxon>
        <taxon>Mycetomoellerius</taxon>
    </lineage>
</organism>
<name>A0A151X2F1_9HYME</name>
<evidence type="ECO:0000256" key="1">
    <source>
        <dbReference type="SAM" id="MobiDB-lite"/>
    </source>
</evidence>
<dbReference type="AlphaFoldDB" id="A0A151X2F1"/>
<sequence>MDFWRYIGSFDFISLNETWVEEKMWERIRNRLPKTHNWKCTFAKREKKKGRVKGDFIIGKRKDWGKNGKAGGKDRSSKDKGISNGGRAMVREVIENGWHILNSRTTGDWEGEYIYVGVREEAIRNFKARTEELNEKEKKKDKEYKTEKEWEEIKQVEALSKKRIKRRKKIGYKDWWDKNCTKKKRGNLEEKRMFKDLMKKKQNEKRKESKRNKKLKREADIWKFINKKRSKRTWKETNIGKHEWRGYFMELLDGRGGQDKQQTEQRKEKKGEELKEEEIRSAVNKMKVKAQERMGY</sequence>